<dbReference type="InterPro" id="IPR011010">
    <property type="entry name" value="DNA_brk_join_enz"/>
</dbReference>
<name>A0A846LI79_9ACTN</name>
<dbReference type="EMBL" id="JAAMPA010000001">
    <property type="protein sequence ID" value="NIH67356.1"/>
    <property type="molecule type" value="Genomic_DNA"/>
</dbReference>
<reference evidence="5" key="1">
    <citation type="journal article" date="2014" name="Int. J. Syst. Evol. Microbiol.">
        <title>Complete genome of a new Firmicutes species belonging to the dominant human colonic microbiota ('Ruminococcus bicirculans') reveals two chromosomes and a selective capacity to utilize plant glucans.</title>
        <authorList>
            <consortium name="NISC Comparative Sequencing Program"/>
            <person name="Wegmann U."/>
            <person name="Louis P."/>
            <person name="Goesmann A."/>
            <person name="Henrissat B."/>
            <person name="Duncan S.H."/>
            <person name="Flint H.J."/>
        </authorList>
    </citation>
    <scope>NUCLEOTIDE SEQUENCE</scope>
    <source>
        <strain evidence="5">CGMCC 4.5581</strain>
    </source>
</reference>
<comment type="caution">
    <text evidence="6">The sequence shown here is derived from an EMBL/GenBank/DDBJ whole genome shotgun (WGS) entry which is preliminary data.</text>
</comment>
<reference evidence="5" key="4">
    <citation type="submission" date="2024-05" db="EMBL/GenBank/DDBJ databases">
        <authorList>
            <person name="Sun Q."/>
            <person name="Zhou Y."/>
        </authorList>
    </citation>
    <scope>NUCLEOTIDE SEQUENCE</scope>
    <source>
        <strain evidence="5">CGMCC 4.5581</strain>
    </source>
</reference>
<dbReference type="AlphaFoldDB" id="A0A846LI79"/>
<dbReference type="Gene3D" id="1.10.443.10">
    <property type="entry name" value="Intergrase catalytic core"/>
    <property type="match status" value="1"/>
</dbReference>
<evidence type="ECO:0000259" key="4">
    <source>
        <dbReference type="PROSITE" id="PS51898"/>
    </source>
</evidence>
<reference evidence="8" key="2">
    <citation type="journal article" date="2019" name="Int. J. Syst. Evol. Microbiol.">
        <title>The Global Catalogue of Microorganisms (GCM) 10K type strain sequencing project: providing services to taxonomists for standard genome sequencing and annotation.</title>
        <authorList>
            <consortium name="The Broad Institute Genomics Platform"/>
            <consortium name="The Broad Institute Genome Sequencing Center for Infectious Disease"/>
            <person name="Wu L."/>
            <person name="Ma J."/>
        </authorList>
    </citation>
    <scope>NUCLEOTIDE SEQUENCE [LARGE SCALE GENOMIC DNA]</scope>
    <source>
        <strain evidence="8">CGMCC 4.5581</strain>
    </source>
</reference>
<evidence type="ECO:0000313" key="6">
    <source>
        <dbReference type="EMBL" id="NIH67356.1"/>
    </source>
</evidence>
<dbReference type="InterPro" id="IPR002104">
    <property type="entry name" value="Integrase_catalytic"/>
</dbReference>
<dbReference type="GO" id="GO:0003677">
    <property type="term" value="F:DNA binding"/>
    <property type="evidence" value="ECO:0007669"/>
    <property type="project" value="UniProtKB-KW"/>
</dbReference>
<dbReference type="RefSeq" id="WP_166754787.1">
    <property type="nucleotide sequence ID" value="NZ_BAABJU010000001.1"/>
</dbReference>
<dbReference type="GO" id="GO:0006310">
    <property type="term" value="P:DNA recombination"/>
    <property type="evidence" value="ECO:0007669"/>
    <property type="project" value="UniProtKB-KW"/>
</dbReference>
<evidence type="ECO:0000256" key="3">
    <source>
        <dbReference type="ARBA" id="ARBA00023172"/>
    </source>
</evidence>
<dbReference type="Proteomes" id="UP000552836">
    <property type="component" value="Unassembled WGS sequence"/>
</dbReference>
<comment type="similarity">
    <text evidence="1">Belongs to the 'phage' integrase family.</text>
</comment>
<proteinExistence type="inferred from homology"/>
<keyword evidence="2" id="KW-0238">DNA-binding</keyword>
<keyword evidence="3" id="KW-0233">DNA recombination</keyword>
<keyword evidence="8" id="KW-1185">Reference proteome</keyword>
<feature type="domain" description="Tyr recombinase" evidence="4">
    <location>
        <begin position="91"/>
        <end position="299"/>
    </location>
</feature>
<dbReference type="Gene3D" id="1.10.150.130">
    <property type="match status" value="1"/>
</dbReference>
<dbReference type="GO" id="GO:0015074">
    <property type="term" value="P:DNA integration"/>
    <property type="evidence" value="ECO:0007669"/>
    <property type="project" value="InterPro"/>
</dbReference>
<protein>
    <submittedName>
        <fullName evidence="6">Integrase</fullName>
    </submittedName>
</protein>
<dbReference type="Proteomes" id="UP000648663">
    <property type="component" value="Unassembled WGS sequence"/>
</dbReference>
<organism evidence="6 7">
    <name type="scientific">Modestobacter marinus</name>
    <dbReference type="NCBI Taxonomy" id="477641"/>
    <lineage>
        <taxon>Bacteria</taxon>
        <taxon>Bacillati</taxon>
        <taxon>Actinomycetota</taxon>
        <taxon>Actinomycetes</taxon>
        <taxon>Geodermatophilales</taxon>
        <taxon>Geodermatophilaceae</taxon>
        <taxon>Modestobacter</taxon>
    </lineage>
</organism>
<evidence type="ECO:0000256" key="2">
    <source>
        <dbReference type="ARBA" id="ARBA00023125"/>
    </source>
</evidence>
<evidence type="ECO:0000313" key="8">
    <source>
        <dbReference type="Proteomes" id="UP000648663"/>
    </source>
</evidence>
<dbReference type="InterPro" id="IPR010998">
    <property type="entry name" value="Integrase_recombinase_N"/>
</dbReference>
<evidence type="ECO:0000313" key="7">
    <source>
        <dbReference type="Proteomes" id="UP000552836"/>
    </source>
</evidence>
<dbReference type="PROSITE" id="PS51898">
    <property type="entry name" value="TYR_RECOMBINASE"/>
    <property type="match status" value="1"/>
</dbReference>
<dbReference type="PANTHER" id="PTHR30349">
    <property type="entry name" value="PHAGE INTEGRASE-RELATED"/>
    <property type="match status" value="1"/>
</dbReference>
<dbReference type="SUPFAM" id="SSF56349">
    <property type="entry name" value="DNA breaking-rejoining enzymes"/>
    <property type="match status" value="1"/>
</dbReference>
<sequence length="299" mass="32767">MNTRTVYASSLNRHVIGGDLANLTVREVKVVAIERWLRGIEKASGPDAMKTARSVLNGVLNLSVRHEAIPHNPVRDVGHVSVPTTKTTKRDTHRAFTTEERAELLAYVDADAVAKRHDLPDLLAFMAATGARVGEACGLRWSHLDLDAGRADLGPLPVRVPGVGLVLQEDGKTADSNRTVELPPWLVSRLLARQVEAVPNEWDVVFPSQARWPGTAGAEGERRLRDISNTTKHVWALLDGAGFKWATGHTIRKTVATWMDEAGATDRETANQLGHKRASMTKDVYMSRRTVSTRAASIL</sequence>
<gene>
    <name evidence="6" type="ORF">FB380_001802</name>
    <name evidence="5" type="ORF">GCM10011589_07780</name>
</gene>
<reference evidence="6 7" key="3">
    <citation type="submission" date="2020-02" db="EMBL/GenBank/DDBJ databases">
        <title>Sequencing the genomes of 1000 actinobacteria strains.</title>
        <authorList>
            <person name="Klenk H.-P."/>
        </authorList>
    </citation>
    <scope>NUCLEOTIDE SEQUENCE [LARGE SCALE GENOMIC DNA]</scope>
    <source>
        <strain evidence="6 7">DSM 45201</strain>
    </source>
</reference>
<dbReference type="InterPro" id="IPR013762">
    <property type="entry name" value="Integrase-like_cat_sf"/>
</dbReference>
<dbReference type="Pfam" id="PF00589">
    <property type="entry name" value="Phage_integrase"/>
    <property type="match status" value="1"/>
</dbReference>
<dbReference type="PANTHER" id="PTHR30349:SF41">
    <property type="entry name" value="INTEGRASE_RECOMBINASE PROTEIN MJ0367-RELATED"/>
    <property type="match status" value="1"/>
</dbReference>
<dbReference type="InterPro" id="IPR050090">
    <property type="entry name" value="Tyrosine_recombinase_XerCD"/>
</dbReference>
<dbReference type="EMBL" id="BMMI01000001">
    <property type="protein sequence ID" value="GGL54191.1"/>
    <property type="molecule type" value="Genomic_DNA"/>
</dbReference>
<accession>A0A846LI79</accession>
<evidence type="ECO:0000256" key="1">
    <source>
        <dbReference type="ARBA" id="ARBA00008857"/>
    </source>
</evidence>
<evidence type="ECO:0000313" key="5">
    <source>
        <dbReference type="EMBL" id="GGL54191.1"/>
    </source>
</evidence>